<reference evidence="2" key="1">
    <citation type="submission" date="2022-11" db="UniProtKB">
        <authorList>
            <consortium name="WormBaseParasite"/>
        </authorList>
    </citation>
    <scope>IDENTIFICATION</scope>
</reference>
<dbReference type="WBParaSite" id="PEQ_0000113401-mRNA-1">
    <property type="protein sequence ID" value="PEQ_0000113401-mRNA-1"/>
    <property type="gene ID" value="PEQ_0000113401"/>
</dbReference>
<protein>
    <submittedName>
        <fullName evidence="2">Uncharacterized protein</fullName>
    </submittedName>
</protein>
<evidence type="ECO:0000313" key="1">
    <source>
        <dbReference type="Proteomes" id="UP000887564"/>
    </source>
</evidence>
<name>A0A914R3F1_PAREQ</name>
<evidence type="ECO:0000313" key="2">
    <source>
        <dbReference type="WBParaSite" id="PEQ_0000113401-mRNA-1"/>
    </source>
</evidence>
<organism evidence="1 2">
    <name type="scientific">Parascaris equorum</name>
    <name type="common">Equine roundworm</name>
    <dbReference type="NCBI Taxonomy" id="6256"/>
    <lineage>
        <taxon>Eukaryota</taxon>
        <taxon>Metazoa</taxon>
        <taxon>Ecdysozoa</taxon>
        <taxon>Nematoda</taxon>
        <taxon>Chromadorea</taxon>
        <taxon>Rhabditida</taxon>
        <taxon>Spirurina</taxon>
        <taxon>Ascaridomorpha</taxon>
        <taxon>Ascaridoidea</taxon>
        <taxon>Ascarididae</taxon>
        <taxon>Parascaris</taxon>
    </lineage>
</organism>
<dbReference type="AlphaFoldDB" id="A0A914R3F1"/>
<dbReference type="Proteomes" id="UP000887564">
    <property type="component" value="Unplaced"/>
</dbReference>
<keyword evidence="1" id="KW-1185">Reference proteome</keyword>
<accession>A0A914R3F1</accession>
<proteinExistence type="predicted"/>
<sequence>MLLRALWSFVHSISAIVRFDRFLLRCSIGAGLFSLPILKSL</sequence>